<evidence type="ECO:0000313" key="3">
    <source>
        <dbReference type="Proteomes" id="UP000747110"/>
    </source>
</evidence>
<dbReference type="AlphaFoldDB" id="A0A8J4CV21"/>
<name>A0A8J4CV21_9CHLO</name>
<gene>
    <name evidence="2" type="ORF">Vretifemale_17197</name>
</gene>
<dbReference type="OrthoDB" id="10693113at2759"/>
<comment type="caution">
    <text evidence="2">The sequence shown here is derived from an EMBL/GenBank/DDBJ whole genome shotgun (WGS) entry which is preliminary data.</text>
</comment>
<feature type="region of interest" description="Disordered" evidence="1">
    <location>
        <begin position="791"/>
        <end position="812"/>
    </location>
</feature>
<accession>A0A8J4CV21</accession>
<feature type="region of interest" description="Disordered" evidence="1">
    <location>
        <begin position="635"/>
        <end position="656"/>
    </location>
</feature>
<feature type="compositionally biased region" description="Gly residues" evidence="1">
    <location>
        <begin position="420"/>
        <end position="432"/>
    </location>
</feature>
<feature type="non-terminal residue" evidence="2">
    <location>
        <position position="1"/>
    </location>
</feature>
<evidence type="ECO:0000256" key="1">
    <source>
        <dbReference type="SAM" id="MobiDB-lite"/>
    </source>
</evidence>
<feature type="region of interest" description="Disordered" evidence="1">
    <location>
        <begin position="1"/>
        <end position="68"/>
    </location>
</feature>
<reference evidence="2" key="1">
    <citation type="journal article" date="2021" name="Proc. Natl. Acad. Sci. U.S.A.">
        <title>Three genomes in the algal genus Volvox reveal the fate of a haploid sex-determining region after a transition to homothallism.</title>
        <authorList>
            <person name="Yamamoto K."/>
            <person name="Hamaji T."/>
            <person name="Kawai-Toyooka H."/>
            <person name="Matsuzaki R."/>
            <person name="Takahashi F."/>
            <person name="Nishimura Y."/>
            <person name="Kawachi M."/>
            <person name="Noguchi H."/>
            <person name="Minakuchi Y."/>
            <person name="Umen J.G."/>
            <person name="Toyoda A."/>
            <person name="Nozaki H."/>
        </authorList>
    </citation>
    <scope>NUCLEOTIDE SEQUENCE</scope>
    <source>
        <strain evidence="2">NIES-3786</strain>
    </source>
</reference>
<keyword evidence="3" id="KW-1185">Reference proteome</keyword>
<feature type="region of interest" description="Disordered" evidence="1">
    <location>
        <begin position="135"/>
        <end position="155"/>
    </location>
</feature>
<feature type="compositionally biased region" description="Low complexity" evidence="1">
    <location>
        <begin position="637"/>
        <end position="649"/>
    </location>
</feature>
<feature type="compositionally biased region" description="Low complexity" evidence="1">
    <location>
        <begin position="8"/>
        <end position="17"/>
    </location>
</feature>
<sequence>LAPARQVGSSRAASGAGPALQISATAPPAAIAPVTEGPAPSPVGTVTQQQQQQQQQLRNPPVHQHRLGPKTHLHQYDTHLAHRQSGGGVTSIAAQPHPTGMLYCDGPRGSGEQSDTSMEHVRAARELAAMWTSSSMGDTSSQMVPSNQSSVATGTPSPHGAAAFAAASLAGRLGATMATSTLAPYDGAARGLSAVQEASESGMGPSVVAERIRSTRHRRLSQVISPGQLVDVSRSGGRAVQPQQLQQRLRDLEPLPALALSGDGAADSASVQSSGGSGVMLSGPMAAAALAAQMSHAAGGGSVSSLAGAASTAMSFDNWATADDLAAMLLGPAGVGAGAGVGDLSAPYSPAGSSSRRSLALQASRLAAPSLPLEQQTSGPDEATQQDHPTHAGRGNGLGAPRVPQRIPSAPGPICNSSDGSGGLDGGTNGGGSSKVADISVVMDRIAGTNRSGPLDAAAAASGRSGVMTMRRGLGNTVATLGAASGSTLRHATQLAWAEADRVMPLRSPSVPNMGRSVGRGLHSGSVRRTSSMGKSRLGSMSSVSSSTLGFLNTFNTAFAGSPTLGTAAPAASQNIGQIPAANTHPKLMSPTEAPAAAAESTAAVGGRDGSPHTAVHRSTPQLLLRSTFGQMLDSDLGPGPLASASPSGSEGGTMDSYAYLPPMRASQTQLALLLPASSLRSVAGRPRGGGGGGFSAVGGIGGGGSIARGLAAAGATVSGPVGCIQDATMQAPVRGAPFRRSSLDERLFKQVVTARLLNMPARSRGRRRSVGSLNPLEYIPSRLSQDGKAVRAAAQAASSGPAASSAPSSTEASGRASVAQVLGLVADSGIRPHHLRSLGAIPELHVQGWDVAQGPGPGAGATLSAAQVAQAPAATPDNHRSSVAGSTATAITASSTSLQSFADVALGGIHHY</sequence>
<organism evidence="2 3">
    <name type="scientific">Volvox reticuliferus</name>
    <dbReference type="NCBI Taxonomy" id="1737510"/>
    <lineage>
        <taxon>Eukaryota</taxon>
        <taxon>Viridiplantae</taxon>
        <taxon>Chlorophyta</taxon>
        <taxon>core chlorophytes</taxon>
        <taxon>Chlorophyceae</taxon>
        <taxon>CS clade</taxon>
        <taxon>Chlamydomonadales</taxon>
        <taxon>Volvocaceae</taxon>
        <taxon>Volvox</taxon>
    </lineage>
</organism>
<feature type="region of interest" description="Disordered" evidence="1">
    <location>
        <begin position="856"/>
        <end position="887"/>
    </location>
</feature>
<feature type="compositionally biased region" description="Low complexity" evidence="1">
    <location>
        <begin position="861"/>
        <end position="887"/>
    </location>
</feature>
<evidence type="ECO:0000313" key="2">
    <source>
        <dbReference type="EMBL" id="GIL89383.1"/>
    </source>
</evidence>
<feature type="region of interest" description="Disordered" evidence="1">
    <location>
        <begin position="507"/>
        <end position="540"/>
    </location>
</feature>
<feature type="compositionally biased region" description="Low complexity" evidence="1">
    <location>
        <begin position="24"/>
        <end position="33"/>
    </location>
</feature>
<feature type="region of interest" description="Disordered" evidence="1">
    <location>
        <begin position="371"/>
        <end position="432"/>
    </location>
</feature>
<dbReference type="EMBL" id="BNCP01000050">
    <property type="protein sequence ID" value="GIL89383.1"/>
    <property type="molecule type" value="Genomic_DNA"/>
</dbReference>
<protein>
    <submittedName>
        <fullName evidence="2">Uncharacterized protein</fullName>
    </submittedName>
</protein>
<proteinExistence type="predicted"/>
<dbReference type="Proteomes" id="UP000747110">
    <property type="component" value="Unassembled WGS sequence"/>
</dbReference>